<evidence type="ECO:0000313" key="2">
    <source>
        <dbReference type="Proteomes" id="UP000221918"/>
    </source>
</evidence>
<evidence type="ECO:0000313" key="1">
    <source>
        <dbReference type="EMBL" id="PHE99935.1"/>
    </source>
</evidence>
<accession>A0ABD6TBS2</accession>
<name>A0ABD6TBS2_9BACI</name>
<reference evidence="1 2" key="1">
    <citation type="submission" date="2017-09" db="EMBL/GenBank/DDBJ databases">
        <title>Large-scale bioinformatics analysis of Bacillus genomes uncovers conserved roles of natural products in bacterial physiology.</title>
        <authorList>
            <consortium name="Agbiome Team Llc"/>
            <person name="Bleich R.M."/>
            <person name="Grubbs K.J."/>
            <person name="Santa Maria K.C."/>
            <person name="Allen S.E."/>
            <person name="Farag S."/>
            <person name="Shank E.A."/>
            <person name="Bowers A."/>
        </authorList>
    </citation>
    <scope>NUCLEOTIDE SEQUENCE [LARGE SCALE GENOMIC DNA]</scope>
    <source>
        <strain evidence="1 2">AFS037265</strain>
    </source>
</reference>
<protein>
    <submittedName>
        <fullName evidence="1">Uncharacterized protein</fullName>
    </submittedName>
</protein>
<sequence>MLTKKEIAQNINFKGDIFRTIKVNSKLKLVPGELYDSQGKIESWAHGYGEFHVENHGEYEYTFYCNNVPCHEVDYENKIEVEVLDAVEGENEVLVLDNAIMKIVSVASDDDCKEMGYYQIDLEFIGFAE</sequence>
<gene>
    <name evidence="1" type="ORF">COF81_09455</name>
</gene>
<proteinExistence type="predicted"/>
<dbReference type="AlphaFoldDB" id="A0ABD6TBS2"/>
<dbReference type="RefSeq" id="WP_098802984.1">
    <property type="nucleotide sequence ID" value="NZ_NUTL01000037.1"/>
</dbReference>
<comment type="caution">
    <text evidence="1">The sequence shown here is derived from an EMBL/GenBank/DDBJ whole genome shotgun (WGS) entry which is preliminary data.</text>
</comment>
<dbReference type="Proteomes" id="UP000221918">
    <property type="component" value="Unassembled WGS sequence"/>
</dbReference>
<organism evidence="1 2">
    <name type="scientific">Bacillus pseudomycoides</name>
    <dbReference type="NCBI Taxonomy" id="64104"/>
    <lineage>
        <taxon>Bacteria</taxon>
        <taxon>Bacillati</taxon>
        <taxon>Bacillota</taxon>
        <taxon>Bacilli</taxon>
        <taxon>Bacillales</taxon>
        <taxon>Bacillaceae</taxon>
        <taxon>Bacillus</taxon>
        <taxon>Bacillus cereus group</taxon>
    </lineage>
</organism>
<dbReference type="EMBL" id="NUTL01000037">
    <property type="protein sequence ID" value="PHE99935.1"/>
    <property type="molecule type" value="Genomic_DNA"/>
</dbReference>